<protein>
    <submittedName>
        <fullName evidence="2">Uncharacterized protein</fullName>
    </submittedName>
</protein>
<dbReference type="AlphaFoldDB" id="A0A2D4KT67"/>
<feature type="region of interest" description="Disordered" evidence="1">
    <location>
        <begin position="1"/>
        <end position="20"/>
    </location>
</feature>
<sequence>MKLSSRGHVGQSRCPIHASGNQSERHLVALPLNVAETRFSLPNSVVLNSQLHPNDRANFSNKKHTSEDHLVSCSAVPQCGNSPSKAMLLSPWQLVWPSISQNSPVSM</sequence>
<evidence type="ECO:0000256" key="1">
    <source>
        <dbReference type="SAM" id="MobiDB-lite"/>
    </source>
</evidence>
<reference evidence="2" key="2">
    <citation type="submission" date="2017-11" db="EMBL/GenBank/DDBJ databases">
        <title>Coralsnake Venomics: Analyses of Venom Gland Transcriptomes and Proteomes of Six Brazilian Taxa.</title>
        <authorList>
            <person name="Aird S.D."/>
            <person name="Jorge da Silva N."/>
            <person name="Qiu L."/>
            <person name="Villar-Briones A."/>
            <person name="Aparecida-Saddi V."/>
            <person name="Campos-Telles M.P."/>
            <person name="Grau M."/>
            <person name="Mikheyev A.S."/>
        </authorList>
    </citation>
    <scope>NUCLEOTIDE SEQUENCE</scope>
    <source>
        <tissue evidence="2">Venom_gland</tissue>
    </source>
</reference>
<name>A0A2D4KT67_9SAUR</name>
<dbReference type="EMBL" id="IACL01091263">
    <property type="protein sequence ID" value="LAB11872.1"/>
    <property type="molecule type" value="Transcribed_RNA"/>
</dbReference>
<organism evidence="2">
    <name type="scientific">Micrurus paraensis</name>
    <dbReference type="NCBI Taxonomy" id="1970185"/>
    <lineage>
        <taxon>Eukaryota</taxon>
        <taxon>Metazoa</taxon>
        <taxon>Chordata</taxon>
        <taxon>Craniata</taxon>
        <taxon>Vertebrata</taxon>
        <taxon>Euteleostomi</taxon>
        <taxon>Lepidosauria</taxon>
        <taxon>Squamata</taxon>
        <taxon>Bifurcata</taxon>
        <taxon>Unidentata</taxon>
        <taxon>Episquamata</taxon>
        <taxon>Toxicofera</taxon>
        <taxon>Serpentes</taxon>
        <taxon>Colubroidea</taxon>
        <taxon>Elapidae</taxon>
        <taxon>Elapinae</taxon>
        <taxon>Micrurus</taxon>
    </lineage>
</organism>
<reference evidence="2" key="1">
    <citation type="submission" date="2017-07" db="EMBL/GenBank/DDBJ databases">
        <authorList>
            <person name="Mikheyev A."/>
            <person name="Grau M."/>
        </authorList>
    </citation>
    <scope>NUCLEOTIDE SEQUENCE</scope>
    <source>
        <tissue evidence="2">Venom_gland</tissue>
    </source>
</reference>
<accession>A0A2D4KT67</accession>
<proteinExistence type="predicted"/>
<evidence type="ECO:0000313" key="2">
    <source>
        <dbReference type="EMBL" id="LAB11872.1"/>
    </source>
</evidence>